<accession>A0A224YL86</accession>
<dbReference type="AlphaFoldDB" id="A0A224YL86"/>
<reference evidence="2" key="1">
    <citation type="journal article" date="2017" name="Parasit. Vectors">
        <title>Sialotranscriptomics of Rhipicephalus zambeziensis reveals intricate expression profiles of secretory proteins and suggests tight temporal transcriptional regulation during blood-feeding.</title>
        <authorList>
            <person name="de Castro M.H."/>
            <person name="de Klerk D."/>
            <person name="Pienaar R."/>
            <person name="Rees D.J.G."/>
            <person name="Mans B.J."/>
        </authorList>
    </citation>
    <scope>NUCLEOTIDE SEQUENCE</scope>
    <source>
        <tissue evidence="2">Salivary glands</tissue>
    </source>
</reference>
<name>A0A224YL86_9ACAR</name>
<sequence length="96" mass="11037">MMHVFRRDIVFLLGFIFLVYITAQAPTCVLAGLGSSKNPPKSYLTVPPRNTNPHSRYPTNKIPQETTGRPYPSPVRQRPRSPPRSPPRLTRQRQRQ</sequence>
<feature type="region of interest" description="Disordered" evidence="1">
    <location>
        <begin position="31"/>
        <end position="96"/>
    </location>
</feature>
<feature type="compositionally biased region" description="Polar residues" evidence="1">
    <location>
        <begin position="48"/>
        <end position="67"/>
    </location>
</feature>
<dbReference type="EMBL" id="GFPF01003588">
    <property type="protein sequence ID" value="MAA14734.1"/>
    <property type="molecule type" value="Transcribed_RNA"/>
</dbReference>
<protein>
    <submittedName>
        <fullName evidence="2">Uncharacterized protein</fullName>
    </submittedName>
</protein>
<organism evidence="2">
    <name type="scientific">Rhipicephalus zambeziensis</name>
    <dbReference type="NCBI Taxonomy" id="60191"/>
    <lineage>
        <taxon>Eukaryota</taxon>
        <taxon>Metazoa</taxon>
        <taxon>Ecdysozoa</taxon>
        <taxon>Arthropoda</taxon>
        <taxon>Chelicerata</taxon>
        <taxon>Arachnida</taxon>
        <taxon>Acari</taxon>
        <taxon>Parasitiformes</taxon>
        <taxon>Ixodida</taxon>
        <taxon>Ixodoidea</taxon>
        <taxon>Ixodidae</taxon>
        <taxon>Rhipicephalinae</taxon>
        <taxon>Rhipicephalus</taxon>
        <taxon>Rhipicephalus</taxon>
    </lineage>
</organism>
<evidence type="ECO:0000313" key="2">
    <source>
        <dbReference type="EMBL" id="MAA14734.1"/>
    </source>
</evidence>
<evidence type="ECO:0000256" key="1">
    <source>
        <dbReference type="SAM" id="MobiDB-lite"/>
    </source>
</evidence>
<proteinExistence type="predicted"/>